<comment type="caution">
    <text evidence="2">The sequence shown here is derived from an EMBL/GenBank/DDBJ whole genome shotgun (WGS) entry which is preliminary data.</text>
</comment>
<proteinExistence type="predicted"/>
<accession>A0A7Z7NM25</accession>
<dbReference type="EMBL" id="OGUU01000008">
    <property type="protein sequence ID" value="SPC09557.1"/>
    <property type="molecule type" value="Genomic_DNA"/>
</dbReference>
<evidence type="ECO:0000313" key="3">
    <source>
        <dbReference type="Proteomes" id="UP000257139"/>
    </source>
</evidence>
<dbReference type="AlphaFoldDB" id="A0A7Z7NM25"/>
<sequence length="131" mass="14200">MMRSVTAWSSARTAEGMAVTVLVGMARRRRCGAIACRFSTDRAPLYPAPGHRRPAWASQSRIKSRNQGKPGGQAVPHFRQDGAPIDVESLHSLTHRYRRLPPCATASLPSTTPFVLPNAAWPTMSPATAPP</sequence>
<evidence type="ECO:0000313" key="2">
    <source>
        <dbReference type="EMBL" id="SPC09557.1"/>
    </source>
</evidence>
<protein>
    <submittedName>
        <fullName evidence="2">Uncharacterized protein</fullName>
    </submittedName>
</protein>
<name>A0A7Z7NM25_9BURK</name>
<evidence type="ECO:0000256" key="1">
    <source>
        <dbReference type="SAM" id="MobiDB-lite"/>
    </source>
</evidence>
<gene>
    <name evidence="2" type="ORF">CBM2594_A40880</name>
</gene>
<reference evidence="2 3" key="1">
    <citation type="submission" date="2018-01" db="EMBL/GenBank/DDBJ databases">
        <authorList>
            <person name="Clerissi C."/>
        </authorList>
    </citation>
    <scope>NUCLEOTIDE SEQUENCE [LARGE SCALE GENOMIC DNA]</scope>
    <source>
        <strain evidence="2">Cupriavidus taiwanensis STM 6021</strain>
    </source>
</reference>
<feature type="region of interest" description="Disordered" evidence="1">
    <location>
        <begin position="47"/>
        <end position="83"/>
    </location>
</feature>
<feature type="compositionally biased region" description="Polar residues" evidence="1">
    <location>
        <begin position="57"/>
        <end position="67"/>
    </location>
</feature>
<organism evidence="2 3">
    <name type="scientific">Cupriavidus taiwanensis</name>
    <dbReference type="NCBI Taxonomy" id="164546"/>
    <lineage>
        <taxon>Bacteria</taxon>
        <taxon>Pseudomonadati</taxon>
        <taxon>Pseudomonadota</taxon>
        <taxon>Betaproteobacteria</taxon>
        <taxon>Burkholderiales</taxon>
        <taxon>Burkholderiaceae</taxon>
        <taxon>Cupriavidus</taxon>
    </lineage>
</organism>
<dbReference type="Proteomes" id="UP000257139">
    <property type="component" value="Chromosome CBM2594_a"/>
</dbReference>